<evidence type="ECO:0000313" key="2">
    <source>
        <dbReference type="Proteomes" id="UP000746747"/>
    </source>
</evidence>
<dbReference type="AlphaFoldDB" id="A0A8J2M9H6"/>
<evidence type="ECO:0000313" key="1">
    <source>
        <dbReference type="EMBL" id="CAG9538473.1"/>
    </source>
</evidence>
<sequence>MEGSGCSQQLLQNRQCRVIYIVHPNMKVTREIQVNGKSIETKYAGEYLYLSSEGQAMFINYAPGGQSHYNDNFPVHAYQAHTPTAYNGDDCLSRRWTEVIQKLAHFARNNSEENR</sequence>
<organism evidence="1 2">
    <name type="scientific">Cercopithifilaria johnstoni</name>
    <dbReference type="NCBI Taxonomy" id="2874296"/>
    <lineage>
        <taxon>Eukaryota</taxon>
        <taxon>Metazoa</taxon>
        <taxon>Ecdysozoa</taxon>
        <taxon>Nematoda</taxon>
        <taxon>Chromadorea</taxon>
        <taxon>Rhabditida</taxon>
        <taxon>Spirurina</taxon>
        <taxon>Spiruromorpha</taxon>
        <taxon>Filarioidea</taxon>
        <taxon>Onchocercidae</taxon>
        <taxon>Cercopithifilaria</taxon>
    </lineage>
</organism>
<dbReference type="EMBL" id="CAKAEH010001662">
    <property type="protein sequence ID" value="CAG9538473.1"/>
    <property type="molecule type" value="Genomic_DNA"/>
</dbReference>
<dbReference type="OrthoDB" id="5817901at2759"/>
<comment type="caution">
    <text evidence="1">The sequence shown here is derived from an EMBL/GenBank/DDBJ whole genome shotgun (WGS) entry which is preliminary data.</text>
</comment>
<proteinExistence type="predicted"/>
<protein>
    <submittedName>
        <fullName evidence="1">Uncharacterized protein</fullName>
    </submittedName>
</protein>
<accession>A0A8J2M9H6</accession>
<keyword evidence="2" id="KW-1185">Reference proteome</keyword>
<dbReference type="Proteomes" id="UP000746747">
    <property type="component" value="Unassembled WGS sequence"/>
</dbReference>
<reference evidence="1" key="1">
    <citation type="submission" date="2021-09" db="EMBL/GenBank/DDBJ databases">
        <authorList>
            <consortium name="Pathogen Informatics"/>
        </authorList>
    </citation>
    <scope>NUCLEOTIDE SEQUENCE</scope>
</reference>
<gene>
    <name evidence="1" type="ORF">CJOHNSTONI_LOCUS8180</name>
</gene>
<name>A0A8J2M9H6_9BILA</name>